<dbReference type="EMBL" id="CP019288">
    <property type="protein sequence ID" value="QHI36909.1"/>
    <property type="molecule type" value="Genomic_DNA"/>
</dbReference>
<dbReference type="Proteomes" id="UP000464657">
    <property type="component" value="Chromosome"/>
</dbReference>
<dbReference type="OrthoDB" id="1093631at2"/>
<proteinExistence type="predicted"/>
<name>A0A7L4ZKF0_9FLAO</name>
<dbReference type="RefSeq" id="WP_160129578.1">
    <property type="nucleotide sequence ID" value="NZ_CP019288.1"/>
</dbReference>
<dbReference type="KEGG" id="kan:IMCC3317_22790"/>
<organism evidence="1 2">
    <name type="scientific">Kordia antarctica</name>
    <dbReference type="NCBI Taxonomy" id="1218801"/>
    <lineage>
        <taxon>Bacteria</taxon>
        <taxon>Pseudomonadati</taxon>
        <taxon>Bacteroidota</taxon>
        <taxon>Flavobacteriia</taxon>
        <taxon>Flavobacteriales</taxon>
        <taxon>Flavobacteriaceae</taxon>
        <taxon>Kordia</taxon>
    </lineage>
</organism>
<reference evidence="1 2" key="1">
    <citation type="journal article" date="2013" name="Int. J. Syst. Evol. Microbiol.">
        <title>Kordia antarctica sp. nov., isolated from Antarctic seawater.</title>
        <authorList>
            <person name="Baek K."/>
            <person name="Choi A."/>
            <person name="Kang I."/>
            <person name="Lee K."/>
            <person name="Cho J.C."/>
        </authorList>
    </citation>
    <scope>NUCLEOTIDE SEQUENCE [LARGE SCALE GENOMIC DNA]</scope>
    <source>
        <strain evidence="1 2">IMCC3317</strain>
    </source>
</reference>
<protein>
    <submittedName>
        <fullName evidence="1">Uncharacterized protein</fullName>
    </submittedName>
</protein>
<sequence>MTDENIAKINEVITQYFDTNIAVDWIPVKEIMPALVEAGIFEKDVKKGFPMRKVLRRLDQKSELTKIPTAHAERRTENTYWYLVREGKEYTPKEVIPEISKKQQHILDIKNSDENYLLNICDELLGQEASRKHTFDTLVGNLHKRGKGRTKLPVDAYYKELKLVMEFFQQNKPFEELDEKEQARITQIKYYDELKKEAVLAKSFRYMKINYAQFECDEANKLIRNTENDTLVLKEILKDFLKD</sequence>
<dbReference type="AlphaFoldDB" id="A0A7L4ZKF0"/>
<accession>A0A7L4ZKF0</accession>
<keyword evidence="2" id="KW-1185">Reference proteome</keyword>
<evidence type="ECO:0000313" key="1">
    <source>
        <dbReference type="EMBL" id="QHI36909.1"/>
    </source>
</evidence>
<gene>
    <name evidence="1" type="ORF">IMCC3317_22790</name>
</gene>
<evidence type="ECO:0000313" key="2">
    <source>
        <dbReference type="Proteomes" id="UP000464657"/>
    </source>
</evidence>